<dbReference type="Proteomes" id="UP000324974">
    <property type="component" value="Chromosome"/>
</dbReference>
<gene>
    <name evidence="3" type="ORF">PX52LOC_03850</name>
</gene>
<evidence type="ECO:0000259" key="2">
    <source>
        <dbReference type="Pfam" id="PF01368"/>
    </source>
</evidence>
<proteinExistence type="predicted"/>
<dbReference type="SUPFAM" id="SSF64182">
    <property type="entry name" value="DHH phosphoesterases"/>
    <property type="match status" value="1"/>
</dbReference>
<dbReference type="Pfam" id="PF01368">
    <property type="entry name" value="DHH"/>
    <property type="match status" value="1"/>
</dbReference>
<organism evidence="3 4">
    <name type="scientific">Limnoglobus roseus</name>
    <dbReference type="NCBI Taxonomy" id="2598579"/>
    <lineage>
        <taxon>Bacteria</taxon>
        <taxon>Pseudomonadati</taxon>
        <taxon>Planctomycetota</taxon>
        <taxon>Planctomycetia</taxon>
        <taxon>Gemmatales</taxon>
        <taxon>Gemmataceae</taxon>
        <taxon>Limnoglobus</taxon>
    </lineage>
</organism>
<feature type="domain" description="DDH" evidence="2">
    <location>
        <begin position="37"/>
        <end position="181"/>
    </location>
</feature>
<accession>A0A5C1AE72</accession>
<evidence type="ECO:0000256" key="1">
    <source>
        <dbReference type="SAM" id="MobiDB-lite"/>
    </source>
</evidence>
<dbReference type="OrthoDB" id="9803668at2"/>
<feature type="region of interest" description="Disordered" evidence="1">
    <location>
        <begin position="1"/>
        <end position="21"/>
    </location>
</feature>
<name>A0A5C1AE72_9BACT</name>
<evidence type="ECO:0000313" key="3">
    <source>
        <dbReference type="EMBL" id="QEL16875.1"/>
    </source>
</evidence>
<dbReference type="PANTHER" id="PTHR47618">
    <property type="entry name" value="BIFUNCTIONAL OLIGORIBONUCLEASE AND PAP PHOSPHATASE NRNA"/>
    <property type="match status" value="1"/>
</dbReference>
<reference evidence="4" key="1">
    <citation type="submission" date="2019-08" db="EMBL/GenBank/DDBJ databases">
        <title>Limnoglobus roseus gen. nov., sp. nov., a novel freshwater planctomycete with a giant genome from the family Gemmataceae.</title>
        <authorList>
            <person name="Kulichevskaya I.S."/>
            <person name="Naumoff D.G."/>
            <person name="Miroshnikov K."/>
            <person name="Ivanova A."/>
            <person name="Philippov D.A."/>
            <person name="Hakobyan A."/>
            <person name="Rijpstra I.C."/>
            <person name="Sinninghe Damste J.S."/>
            <person name="Liesack W."/>
            <person name="Dedysh S.N."/>
        </authorList>
    </citation>
    <scope>NUCLEOTIDE SEQUENCE [LARGE SCALE GENOMIC DNA]</scope>
    <source>
        <strain evidence="4">PX52</strain>
    </source>
</reference>
<dbReference type="InterPro" id="IPR001667">
    <property type="entry name" value="DDH_dom"/>
</dbReference>
<evidence type="ECO:0000313" key="4">
    <source>
        <dbReference type="Proteomes" id="UP000324974"/>
    </source>
</evidence>
<dbReference type="AlphaFoldDB" id="A0A5C1AE72"/>
<feature type="compositionally biased region" description="Polar residues" evidence="1">
    <location>
        <begin position="1"/>
        <end position="12"/>
    </location>
</feature>
<sequence length="366" mass="40340">MGRPVSSPSVSRNGKHNNMGLRRSDRFLTGLDDADRVVFVSHVHPDPDSLGSMLGLAHLVETKLDIPTVLTQDGPISRAENRAMVELLNLDLQPIESIEWQGHDAVVMVDSQPKTGRHSIDDAIDLYAVIDHHETPGELKGIPFCDVRPHLGATCTLVTKYLADQDVEIPEKVATALLYGIETEVTGYPREACASDDEAQAYLFPLADKDLLAQIKNARLPHTHFECLLHAMQSSFIYDRLIISWVDDLPQPEQAAEVADFMIRFEHVDWAICGGVHKGMLFLSARTNLAHAGAGELLRSVVGKLGRAGGHDRRAGGSIKLASTTPSAIDDLQAVLRRRLLKKLKISDVRGQRLVPLREMLQNLQS</sequence>
<dbReference type="InterPro" id="IPR051319">
    <property type="entry name" value="Oligoribo/pAp-PDE_c-di-AMP_PDE"/>
</dbReference>
<keyword evidence="4" id="KW-1185">Reference proteome</keyword>
<dbReference type="InterPro" id="IPR038763">
    <property type="entry name" value="DHH_sf"/>
</dbReference>
<dbReference type="PANTHER" id="PTHR47618:SF1">
    <property type="entry name" value="BIFUNCTIONAL OLIGORIBONUCLEASE AND PAP PHOSPHATASE NRNA"/>
    <property type="match status" value="1"/>
</dbReference>
<protein>
    <submittedName>
        <fullName evidence="3">DHH family phosphoesterase</fullName>
    </submittedName>
</protein>
<dbReference type="EMBL" id="CP042425">
    <property type="protein sequence ID" value="QEL16875.1"/>
    <property type="molecule type" value="Genomic_DNA"/>
</dbReference>
<dbReference type="Gene3D" id="3.90.1640.10">
    <property type="entry name" value="inorganic pyrophosphatase (n-terminal core)"/>
    <property type="match status" value="1"/>
</dbReference>
<dbReference type="KEGG" id="lrs:PX52LOC_03850"/>